<protein>
    <submittedName>
        <fullName evidence="2">Uncharacterized protein</fullName>
    </submittedName>
</protein>
<name>A0A2T4AK77_TRIHA</name>
<keyword evidence="1" id="KW-0812">Transmembrane</keyword>
<reference evidence="2 3" key="1">
    <citation type="submission" date="2016-07" db="EMBL/GenBank/DDBJ databases">
        <title>Multiple horizontal gene transfer events from other fungi enriched the ability of initially mycotrophic Trichoderma (Ascomycota) to feed on dead plant biomass.</title>
        <authorList>
            <consortium name="DOE Joint Genome Institute"/>
            <person name="Aerts A."/>
            <person name="Atanasova L."/>
            <person name="Chenthamara K."/>
            <person name="Zhang J."/>
            <person name="Grujic M."/>
            <person name="Henrissat B."/>
            <person name="Kuo A."/>
            <person name="Salamov A."/>
            <person name="Lipzen A."/>
            <person name="Labutti K."/>
            <person name="Barry K."/>
            <person name="Miao Y."/>
            <person name="Rahimi M.J."/>
            <person name="Shen Q."/>
            <person name="Grigoriev I.V."/>
            <person name="Kubicek C.P."/>
            <person name="Druzhinina I.S."/>
        </authorList>
    </citation>
    <scope>NUCLEOTIDE SEQUENCE [LARGE SCALE GENOMIC DNA]</scope>
    <source>
        <strain evidence="2 3">CBS 226.95</strain>
    </source>
</reference>
<dbReference type="Proteomes" id="UP000241690">
    <property type="component" value="Unassembled WGS sequence"/>
</dbReference>
<gene>
    <name evidence="2" type="ORF">M431DRAFT_505026</name>
</gene>
<organism evidence="2 3">
    <name type="scientific">Trichoderma harzianum CBS 226.95</name>
    <dbReference type="NCBI Taxonomy" id="983964"/>
    <lineage>
        <taxon>Eukaryota</taxon>
        <taxon>Fungi</taxon>
        <taxon>Dikarya</taxon>
        <taxon>Ascomycota</taxon>
        <taxon>Pezizomycotina</taxon>
        <taxon>Sordariomycetes</taxon>
        <taxon>Hypocreomycetidae</taxon>
        <taxon>Hypocreales</taxon>
        <taxon>Hypocreaceae</taxon>
        <taxon>Trichoderma</taxon>
    </lineage>
</organism>
<dbReference type="GeneID" id="36627133"/>
<keyword evidence="1" id="KW-1133">Transmembrane helix</keyword>
<evidence type="ECO:0000256" key="1">
    <source>
        <dbReference type="SAM" id="Phobius"/>
    </source>
</evidence>
<evidence type="ECO:0000313" key="2">
    <source>
        <dbReference type="EMBL" id="PTB57469.1"/>
    </source>
</evidence>
<keyword evidence="1" id="KW-0472">Membrane</keyword>
<proteinExistence type="predicted"/>
<keyword evidence="3" id="KW-1185">Reference proteome</keyword>
<dbReference type="EMBL" id="KZ679677">
    <property type="protein sequence ID" value="PTB57469.1"/>
    <property type="molecule type" value="Genomic_DNA"/>
</dbReference>
<evidence type="ECO:0000313" key="3">
    <source>
        <dbReference type="Proteomes" id="UP000241690"/>
    </source>
</evidence>
<accession>A0A2T4AK77</accession>
<dbReference type="RefSeq" id="XP_024777146.1">
    <property type="nucleotide sequence ID" value="XM_024918564.1"/>
</dbReference>
<sequence>MSPLIEITLVKMKKINDFTSLLPTSIIILNTITYIWPGCIHQGLLLITRSSSPSFRPFKERS</sequence>
<dbReference type="AlphaFoldDB" id="A0A2T4AK77"/>
<feature type="transmembrane region" description="Helical" evidence="1">
    <location>
        <begin position="20"/>
        <end position="47"/>
    </location>
</feature>